<proteinExistence type="predicted"/>
<dbReference type="Ensembl" id="ENSVKKT00000016771.1">
    <property type="protein sequence ID" value="ENSVKKP00000016374.1"/>
    <property type="gene ID" value="ENSVKKG00000011174.1"/>
</dbReference>
<reference evidence="1" key="2">
    <citation type="submission" date="2025-09" db="UniProtKB">
        <authorList>
            <consortium name="Ensembl"/>
        </authorList>
    </citation>
    <scope>IDENTIFICATION</scope>
</reference>
<sequence length="123" mass="14091">MLKIHLSRNSGVKPHCCMCFLFLLDKYGVPYPAFFFLKKSYWCKSRSTYSEDASGNEQGHGMIFSDKAESVPSEFDGKEVIRLNNIKKTYKVGKMETEALRGKMLLIPFNSLITSLFIIQMAF</sequence>
<organism evidence="1 2">
    <name type="scientific">Varanus komodoensis</name>
    <name type="common">Komodo dragon</name>
    <dbReference type="NCBI Taxonomy" id="61221"/>
    <lineage>
        <taxon>Eukaryota</taxon>
        <taxon>Metazoa</taxon>
        <taxon>Chordata</taxon>
        <taxon>Craniata</taxon>
        <taxon>Vertebrata</taxon>
        <taxon>Euteleostomi</taxon>
        <taxon>Lepidosauria</taxon>
        <taxon>Squamata</taxon>
        <taxon>Bifurcata</taxon>
        <taxon>Unidentata</taxon>
        <taxon>Episquamata</taxon>
        <taxon>Toxicofera</taxon>
        <taxon>Anguimorpha</taxon>
        <taxon>Paleoanguimorpha</taxon>
        <taxon>Varanoidea</taxon>
        <taxon>Varanidae</taxon>
        <taxon>Varanus</taxon>
    </lineage>
</organism>
<accession>A0A8D2L3C3</accession>
<name>A0A8D2L3C3_VARKO</name>
<evidence type="ECO:0000313" key="2">
    <source>
        <dbReference type="Proteomes" id="UP000694545"/>
    </source>
</evidence>
<reference evidence="1" key="1">
    <citation type="submission" date="2025-08" db="UniProtKB">
        <authorList>
            <consortium name="Ensembl"/>
        </authorList>
    </citation>
    <scope>IDENTIFICATION</scope>
</reference>
<keyword evidence="2" id="KW-1185">Reference proteome</keyword>
<protein>
    <submittedName>
        <fullName evidence="1">Uncharacterized protein</fullName>
    </submittedName>
</protein>
<dbReference type="Proteomes" id="UP000694545">
    <property type="component" value="Unplaced"/>
</dbReference>
<dbReference type="AlphaFoldDB" id="A0A8D2L3C3"/>
<evidence type="ECO:0000313" key="1">
    <source>
        <dbReference type="Ensembl" id="ENSVKKP00000016374.1"/>
    </source>
</evidence>